<evidence type="ECO:0000256" key="1">
    <source>
        <dbReference type="ARBA" id="ARBA00023117"/>
    </source>
</evidence>
<feature type="region of interest" description="Disordered" evidence="3">
    <location>
        <begin position="442"/>
        <end position="671"/>
    </location>
</feature>
<feature type="region of interest" description="Disordered" evidence="3">
    <location>
        <begin position="387"/>
        <end position="416"/>
    </location>
</feature>
<feature type="domain" description="Bromo" evidence="4">
    <location>
        <begin position="294"/>
        <end position="367"/>
    </location>
</feature>
<organism evidence="5 6">
    <name type="scientific">Zingiber officinale</name>
    <name type="common">Ginger</name>
    <name type="synonym">Amomum zingiber</name>
    <dbReference type="NCBI Taxonomy" id="94328"/>
    <lineage>
        <taxon>Eukaryota</taxon>
        <taxon>Viridiplantae</taxon>
        <taxon>Streptophyta</taxon>
        <taxon>Embryophyta</taxon>
        <taxon>Tracheophyta</taxon>
        <taxon>Spermatophyta</taxon>
        <taxon>Magnoliopsida</taxon>
        <taxon>Liliopsida</taxon>
        <taxon>Zingiberales</taxon>
        <taxon>Zingiberaceae</taxon>
        <taxon>Zingiber</taxon>
    </lineage>
</organism>
<dbReference type="AlphaFoldDB" id="A0A8J5C6Q5"/>
<protein>
    <recommendedName>
        <fullName evidence="4">Bromo domain-containing protein</fullName>
    </recommendedName>
</protein>
<dbReference type="Proteomes" id="UP000734854">
    <property type="component" value="Unassembled WGS sequence"/>
</dbReference>
<proteinExistence type="predicted"/>
<dbReference type="SUPFAM" id="SSF47370">
    <property type="entry name" value="Bromodomain"/>
    <property type="match status" value="1"/>
</dbReference>
<feature type="region of interest" description="Disordered" evidence="3">
    <location>
        <begin position="115"/>
        <end position="270"/>
    </location>
</feature>
<dbReference type="InterPro" id="IPR001487">
    <property type="entry name" value="Bromodomain"/>
</dbReference>
<dbReference type="Gene3D" id="1.20.920.10">
    <property type="entry name" value="Bromodomain-like"/>
    <property type="match status" value="1"/>
</dbReference>
<evidence type="ECO:0000313" key="6">
    <source>
        <dbReference type="Proteomes" id="UP000734854"/>
    </source>
</evidence>
<feature type="compositionally biased region" description="Basic and acidic residues" evidence="3">
    <location>
        <begin position="589"/>
        <end position="601"/>
    </location>
</feature>
<sequence length="671" mass="71366">MERSGDLEGKEIWGTREELLLAFAVVRHGTRRWDSVATEIQSRVPGSSPVTAQGCCQRFRDLQRRFGAGAVNGGGDDDGGGADVPWLEELRRLHLTELRREVDRYDVSIRLQEEREQRLPESESGDGKPEYEGKEDAPPDSRPESLVGEPTSSGGESGPSFERSDSTDPKEKPDEDGLKPETAMDGDGEDGNAADPSSGGDEKLAEGSYNGSTGSPEEGRASRLQATGEFTAESKGGEGEKESSDMQSSASLSRRRKAVSGSGAEEMEAEEASIMSKGIATESQPLFAALEIIRSDKYGSVFDRRLESQESASYINLVRQHMDLETVRAKLDRVGSSRPYSTLEFFRDLLLLCSNAAVFYPKDSPESVAALHLRRQVAKELAAVFPMPKELTPPPPPPLPLPPKPPAPKPESESDLAGALADKPITSAPLIVCRKRSSISNKLTAAAVKDEKEDKPEPARKESDSEEKSLPKKTTKERSVLSGTARGLRTSKPRVGKGQGAAAAKRLNLAPVPNLKSKMVENEAAVDEPPKPDKKNSGGGGTAASSSSAAKKQSAAGFLNRMKRSSKGTLMDMLKTSPPSGSAGGGKATEQKKEAKGKDQSSSRVANAGGGGSAKKAPEASGGVSGKRSVGRPPKRGSAVALPSAKRVREEAESPSVSRTPASTSRKRGRR</sequence>
<gene>
    <name evidence="5" type="ORF">ZIOFF_073958</name>
</gene>
<feature type="compositionally biased region" description="Basic and acidic residues" evidence="3">
    <location>
        <begin position="448"/>
        <end position="479"/>
    </location>
</feature>
<dbReference type="InterPro" id="IPR036427">
    <property type="entry name" value="Bromodomain-like_sf"/>
</dbReference>
<feature type="compositionally biased region" description="Low complexity" evidence="3">
    <location>
        <begin position="543"/>
        <end position="557"/>
    </location>
</feature>
<keyword evidence="1 2" id="KW-0103">Bromodomain</keyword>
<reference evidence="5 6" key="1">
    <citation type="submission" date="2020-08" db="EMBL/GenBank/DDBJ databases">
        <title>Plant Genome Project.</title>
        <authorList>
            <person name="Zhang R.-G."/>
        </authorList>
    </citation>
    <scope>NUCLEOTIDE SEQUENCE [LARGE SCALE GENOMIC DNA]</scope>
    <source>
        <tissue evidence="5">Rhizome</tissue>
    </source>
</reference>
<dbReference type="CDD" id="cd04369">
    <property type="entry name" value="Bromodomain"/>
    <property type="match status" value="1"/>
</dbReference>
<feature type="compositionally biased region" description="Low complexity" evidence="3">
    <location>
        <begin position="148"/>
        <end position="160"/>
    </location>
</feature>
<accession>A0A8J5C6Q5</accession>
<feature type="compositionally biased region" description="Basic and acidic residues" evidence="3">
    <location>
        <begin position="235"/>
        <end position="244"/>
    </location>
</feature>
<evidence type="ECO:0000259" key="4">
    <source>
        <dbReference type="PROSITE" id="PS50014"/>
    </source>
</evidence>
<name>A0A8J5C6Q5_ZINOF</name>
<dbReference type="EMBL" id="JACMSC010000022">
    <property type="protein sequence ID" value="KAG6469252.1"/>
    <property type="molecule type" value="Genomic_DNA"/>
</dbReference>
<dbReference type="PANTHER" id="PTHR37888:SF11">
    <property type="entry name" value="DNA-BINDING BROMODOMAIN-CONTAINING PROTEIN"/>
    <property type="match status" value="1"/>
</dbReference>
<feature type="compositionally biased region" description="Low complexity" evidence="3">
    <location>
        <begin position="619"/>
        <end position="628"/>
    </location>
</feature>
<dbReference type="SMART" id="SM00297">
    <property type="entry name" value="BROMO"/>
    <property type="match status" value="1"/>
</dbReference>
<feature type="compositionally biased region" description="Polar residues" evidence="3">
    <location>
        <begin position="655"/>
        <end position="664"/>
    </location>
</feature>
<comment type="caution">
    <text evidence="5">The sequence shown here is derived from an EMBL/GenBank/DDBJ whole genome shotgun (WGS) entry which is preliminary data.</text>
</comment>
<evidence type="ECO:0000313" key="5">
    <source>
        <dbReference type="EMBL" id="KAG6469252.1"/>
    </source>
</evidence>
<feature type="compositionally biased region" description="Pro residues" evidence="3">
    <location>
        <begin position="391"/>
        <end position="409"/>
    </location>
</feature>
<keyword evidence="6" id="KW-1185">Reference proteome</keyword>
<dbReference type="PROSITE" id="PS50014">
    <property type="entry name" value="BROMODOMAIN_2"/>
    <property type="match status" value="1"/>
</dbReference>
<dbReference type="Pfam" id="PF00439">
    <property type="entry name" value="Bromodomain"/>
    <property type="match status" value="1"/>
</dbReference>
<dbReference type="PANTHER" id="PTHR37888">
    <property type="entry name" value="DNA-BINDING BROMODOMAIN-CONTAINING PROTEIN"/>
    <property type="match status" value="1"/>
</dbReference>
<evidence type="ECO:0000256" key="2">
    <source>
        <dbReference type="PROSITE-ProRule" id="PRU00035"/>
    </source>
</evidence>
<evidence type="ECO:0000256" key="3">
    <source>
        <dbReference type="SAM" id="MobiDB-lite"/>
    </source>
</evidence>
<feature type="compositionally biased region" description="Basic and acidic residues" evidence="3">
    <location>
        <begin position="115"/>
        <end position="143"/>
    </location>
</feature>
<feature type="compositionally biased region" description="Basic and acidic residues" evidence="3">
    <location>
        <begin position="162"/>
        <end position="179"/>
    </location>
</feature>